<dbReference type="InterPro" id="IPR016192">
    <property type="entry name" value="APOBEC/CMP_deaminase_Zn-bd"/>
</dbReference>
<evidence type="ECO:0000313" key="15">
    <source>
        <dbReference type="Proteomes" id="UP001465153"/>
    </source>
</evidence>
<evidence type="ECO:0000256" key="3">
    <source>
        <dbReference type="ARBA" id="ARBA00006576"/>
    </source>
</evidence>
<dbReference type="PROSITE" id="PS51747">
    <property type="entry name" value="CYT_DCMP_DEAMINASES_2"/>
    <property type="match status" value="1"/>
</dbReference>
<comment type="catalytic activity">
    <reaction evidence="11 12">
        <text>cytidine + H2O + H(+) = uridine + NH4(+)</text>
        <dbReference type="Rhea" id="RHEA:16069"/>
        <dbReference type="ChEBI" id="CHEBI:15377"/>
        <dbReference type="ChEBI" id="CHEBI:15378"/>
        <dbReference type="ChEBI" id="CHEBI:16704"/>
        <dbReference type="ChEBI" id="CHEBI:17562"/>
        <dbReference type="ChEBI" id="CHEBI:28938"/>
        <dbReference type="EC" id="3.5.4.5"/>
    </reaction>
</comment>
<comment type="cofactor">
    <cofactor evidence="1 12">
        <name>Zn(2+)</name>
        <dbReference type="ChEBI" id="CHEBI:29105"/>
    </cofactor>
</comment>
<evidence type="ECO:0000256" key="9">
    <source>
        <dbReference type="ARBA" id="ARBA00032005"/>
    </source>
</evidence>
<evidence type="ECO:0000256" key="10">
    <source>
        <dbReference type="ARBA" id="ARBA00049252"/>
    </source>
</evidence>
<name>A0ABQ0AD98_9GAMM</name>
<evidence type="ECO:0000256" key="1">
    <source>
        <dbReference type="ARBA" id="ARBA00001947"/>
    </source>
</evidence>
<comment type="similarity">
    <text evidence="3 12">Belongs to the cytidine and deoxycytidylate deaminase family.</text>
</comment>
<dbReference type="RefSeq" id="WP_353304034.1">
    <property type="nucleotide sequence ID" value="NZ_BAABWN010000012.1"/>
</dbReference>
<dbReference type="Pfam" id="PF00383">
    <property type="entry name" value="dCMP_cyt_deam_1"/>
    <property type="match status" value="1"/>
</dbReference>
<dbReference type="InterPro" id="IPR006262">
    <property type="entry name" value="Cyt_deam_tetra"/>
</dbReference>
<dbReference type="Proteomes" id="UP001465153">
    <property type="component" value="Unassembled WGS sequence"/>
</dbReference>
<dbReference type="SUPFAM" id="SSF53927">
    <property type="entry name" value="Cytidine deaminase-like"/>
    <property type="match status" value="1"/>
</dbReference>
<evidence type="ECO:0000256" key="4">
    <source>
        <dbReference type="ARBA" id="ARBA00012783"/>
    </source>
</evidence>
<sequence length="127" mass="13811">MDIEKLKAAAKDVAKNSYSPYSKFTVAAAFYNQQGEMFTGVNVENVSYGLTICAERNAICASVTQGSTSIHTLVIYTPTPTPTPPCGACRQFISEFSKDARIISICDSEQMTDTTIDKLLPSSFSDF</sequence>
<dbReference type="CDD" id="cd01283">
    <property type="entry name" value="cytidine_deaminase"/>
    <property type="match status" value="1"/>
</dbReference>
<evidence type="ECO:0000256" key="2">
    <source>
        <dbReference type="ARBA" id="ARBA00003949"/>
    </source>
</evidence>
<evidence type="ECO:0000259" key="13">
    <source>
        <dbReference type="PROSITE" id="PS51747"/>
    </source>
</evidence>
<comment type="function">
    <text evidence="2 12">This enzyme scavenges exogenous and endogenous cytidine and 2'-deoxycytidine for UMP synthesis.</text>
</comment>
<dbReference type="InterPro" id="IPR016193">
    <property type="entry name" value="Cytidine_deaminase-like"/>
</dbReference>
<dbReference type="PANTHER" id="PTHR11644:SF2">
    <property type="entry name" value="CYTIDINE DEAMINASE"/>
    <property type="match status" value="1"/>
</dbReference>
<dbReference type="PROSITE" id="PS00903">
    <property type="entry name" value="CYT_DCMP_DEAMINASES_1"/>
    <property type="match status" value="1"/>
</dbReference>
<evidence type="ECO:0000256" key="7">
    <source>
        <dbReference type="ARBA" id="ARBA00022801"/>
    </source>
</evidence>
<dbReference type="PANTHER" id="PTHR11644">
    <property type="entry name" value="CYTIDINE DEAMINASE"/>
    <property type="match status" value="1"/>
</dbReference>
<dbReference type="InterPro" id="IPR050202">
    <property type="entry name" value="Cyt/Deoxycyt_deaminase"/>
</dbReference>
<evidence type="ECO:0000256" key="12">
    <source>
        <dbReference type="RuleBase" id="RU364006"/>
    </source>
</evidence>
<dbReference type="Gene3D" id="3.40.140.10">
    <property type="entry name" value="Cytidine Deaminase, domain 2"/>
    <property type="match status" value="1"/>
</dbReference>
<protein>
    <recommendedName>
        <fullName evidence="5 12">Cytidine deaminase</fullName>
        <ecNumber evidence="4 12">3.5.4.5</ecNumber>
    </recommendedName>
    <alternativeName>
        <fullName evidence="9 12">Cytidine aminohydrolase</fullName>
    </alternativeName>
</protein>
<keyword evidence="7 12" id="KW-0378">Hydrolase</keyword>
<dbReference type="NCBIfam" id="NF004064">
    <property type="entry name" value="PRK05578.1"/>
    <property type="match status" value="1"/>
</dbReference>
<keyword evidence="8 12" id="KW-0862">Zinc</keyword>
<feature type="domain" description="CMP/dCMP-type deaminase" evidence="13">
    <location>
        <begin position="1"/>
        <end position="127"/>
    </location>
</feature>
<dbReference type="InterPro" id="IPR002125">
    <property type="entry name" value="CMP_dCMP_dom"/>
</dbReference>
<proteinExistence type="inferred from homology"/>
<evidence type="ECO:0000256" key="5">
    <source>
        <dbReference type="ARBA" id="ARBA00018266"/>
    </source>
</evidence>
<keyword evidence="6 12" id="KW-0479">Metal-binding</keyword>
<keyword evidence="15" id="KW-1185">Reference proteome</keyword>
<comment type="caution">
    <text evidence="14">The sequence shown here is derived from an EMBL/GenBank/DDBJ whole genome shotgun (WGS) entry which is preliminary data.</text>
</comment>
<reference evidence="14 15" key="1">
    <citation type="submission" date="2024-04" db="EMBL/GenBank/DDBJ databases">
        <title>Draft genome sequence of Sessilibacter corallicola NBRC 116591.</title>
        <authorList>
            <person name="Miyakawa T."/>
            <person name="Kusuya Y."/>
            <person name="Miura T."/>
        </authorList>
    </citation>
    <scope>NUCLEOTIDE SEQUENCE [LARGE SCALE GENOMIC DNA]</scope>
    <source>
        <strain evidence="14 15">KU-00831-HH</strain>
    </source>
</reference>
<organism evidence="14 15">
    <name type="scientific">Sessilibacter corallicola</name>
    <dbReference type="NCBI Taxonomy" id="2904075"/>
    <lineage>
        <taxon>Bacteria</taxon>
        <taxon>Pseudomonadati</taxon>
        <taxon>Pseudomonadota</taxon>
        <taxon>Gammaproteobacteria</taxon>
        <taxon>Cellvibrionales</taxon>
        <taxon>Cellvibrionaceae</taxon>
        <taxon>Sessilibacter</taxon>
    </lineage>
</organism>
<dbReference type="NCBIfam" id="TIGR01354">
    <property type="entry name" value="cyt_deam_tetra"/>
    <property type="match status" value="1"/>
</dbReference>
<evidence type="ECO:0000313" key="14">
    <source>
        <dbReference type="EMBL" id="GAA6169532.1"/>
    </source>
</evidence>
<evidence type="ECO:0000256" key="8">
    <source>
        <dbReference type="ARBA" id="ARBA00022833"/>
    </source>
</evidence>
<comment type="catalytic activity">
    <reaction evidence="10 12">
        <text>2'-deoxycytidine + H2O + H(+) = 2'-deoxyuridine + NH4(+)</text>
        <dbReference type="Rhea" id="RHEA:13433"/>
        <dbReference type="ChEBI" id="CHEBI:15377"/>
        <dbReference type="ChEBI" id="CHEBI:15378"/>
        <dbReference type="ChEBI" id="CHEBI:15698"/>
        <dbReference type="ChEBI" id="CHEBI:16450"/>
        <dbReference type="ChEBI" id="CHEBI:28938"/>
        <dbReference type="EC" id="3.5.4.5"/>
    </reaction>
</comment>
<dbReference type="EC" id="3.5.4.5" evidence="4 12"/>
<evidence type="ECO:0000256" key="6">
    <source>
        <dbReference type="ARBA" id="ARBA00022723"/>
    </source>
</evidence>
<evidence type="ECO:0000256" key="11">
    <source>
        <dbReference type="ARBA" id="ARBA00049558"/>
    </source>
</evidence>
<dbReference type="EMBL" id="BAABWN010000012">
    <property type="protein sequence ID" value="GAA6169532.1"/>
    <property type="molecule type" value="Genomic_DNA"/>
</dbReference>
<gene>
    <name evidence="14" type="primary">cdd</name>
    <name evidence="14" type="ORF">NBRC116591_33430</name>
</gene>
<accession>A0ABQ0AD98</accession>